<evidence type="ECO:0000256" key="2">
    <source>
        <dbReference type="ARBA" id="ARBA00023002"/>
    </source>
</evidence>
<feature type="region of interest" description="Disordered" evidence="3">
    <location>
        <begin position="49"/>
        <end position="69"/>
    </location>
</feature>
<keyword evidence="2" id="KW-0560">Oxidoreductase</keyword>
<comment type="similarity">
    <text evidence="1">Belongs to the Gfo/Idh/MocA family.</text>
</comment>
<evidence type="ECO:0000313" key="8">
    <source>
        <dbReference type="Proteomes" id="UP000291613"/>
    </source>
</evidence>
<dbReference type="AlphaFoldDB" id="A0A4Q9GPV6"/>
<dbReference type="GO" id="GO:0016491">
    <property type="term" value="F:oxidoreductase activity"/>
    <property type="evidence" value="ECO:0007669"/>
    <property type="project" value="UniProtKB-KW"/>
</dbReference>
<dbReference type="PANTHER" id="PTHR22604">
    <property type="entry name" value="OXIDOREDUCTASES"/>
    <property type="match status" value="1"/>
</dbReference>
<dbReference type="InterPro" id="IPR006311">
    <property type="entry name" value="TAT_signal"/>
</dbReference>
<dbReference type="Pfam" id="PF01408">
    <property type="entry name" value="GFO_IDH_MocA"/>
    <property type="match status" value="1"/>
</dbReference>
<dbReference type="Pfam" id="PF22725">
    <property type="entry name" value="GFO_IDH_MocA_C3"/>
    <property type="match status" value="1"/>
</dbReference>
<evidence type="ECO:0000259" key="5">
    <source>
        <dbReference type="Pfam" id="PF01408"/>
    </source>
</evidence>
<dbReference type="GO" id="GO:0000166">
    <property type="term" value="F:nucleotide binding"/>
    <property type="evidence" value="ECO:0007669"/>
    <property type="project" value="InterPro"/>
</dbReference>
<dbReference type="InterPro" id="IPR055170">
    <property type="entry name" value="GFO_IDH_MocA-like_dom"/>
</dbReference>
<dbReference type="Gene3D" id="3.40.50.720">
    <property type="entry name" value="NAD(P)-binding Rossmann-like Domain"/>
    <property type="match status" value="1"/>
</dbReference>
<keyword evidence="4" id="KW-0812">Transmembrane</keyword>
<name>A0A4Q9GPV6_9HYPH</name>
<sequence length="427" mass="45883">MTDETGVSRRGVIAAGGVGLVGATIAGSAAAYTPPSPVDAGAVKSGKVEFPNWRGDADKPSAPPPAPEAPAKRVGFAIVGLGRLALEEILPAFGEAKKARPVALVSGSPDKARVVGEQYGIKPEALYDYASFDRIADNPEIEAVYIVLPNAMHREFVERAAKAGKHVLCEKPMATSSVDARAMTKACADAKVQLMIAYRCQYEPNNRAVQKLVRDGAMGAVKIVEATNTQVMGTGDQWRFRKELAGGGALPDIGLYCLNAARFLTGEEPTEVFARIRNPKDDPRYREVEETIAFTLVFPSGVIANCSSSYGAHENKDLRVHLEKGTIDLERAFAYEGQELKLSRRDGTAESIETKRLGQKNQFALELDHMAECLREGRRPRTPGEEGVQDHVIMEALYESTRSGAPVTLSAVSGLDSTRGPALKSDG</sequence>
<evidence type="ECO:0000256" key="4">
    <source>
        <dbReference type="SAM" id="Phobius"/>
    </source>
</evidence>
<dbReference type="PRINTS" id="PR01775">
    <property type="entry name" value="GLFROXRDTASE"/>
</dbReference>
<dbReference type="RefSeq" id="WP_131001516.1">
    <property type="nucleotide sequence ID" value="NZ_JBHSZR010000002.1"/>
</dbReference>
<feature type="domain" description="GFO/IDH/MocA-like oxidoreductase" evidence="6">
    <location>
        <begin position="207"/>
        <end position="327"/>
    </location>
</feature>
<reference evidence="7 8" key="1">
    <citation type="submission" date="2019-02" db="EMBL/GenBank/DDBJ databases">
        <title>Hansschlegelia quercus sp. nov., a novel methylotrophic bacterium from buds of oak (Quercus robur L.).</title>
        <authorList>
            <person name="Agafonova N.V."/>
            <person name="Kaparullina E.N."/>
            <person name="Grouzdev D.S."/>
            <person name="Doronina N.V."/>
        </authorList>
    </citation>
    <scope>NUCLEOTIDE SEQUENCE [LARGE SCALE GENOMIC DNA]</scope>
    <source>
        <strain evidence="7 8">Dub</strain>
    </source>
</reference>
<proteinExistence type="inferred from homology"/>
<dbReference type="InterPro" id="IPR008354">
    <property type="entry name" value="Glc-Fru_OxRdtase_bac"/>
</dbReference>
<dbReference type="PROSITE" id="PS51318">
    <property type="entry name" value="TAT"/>
    <property type="match status" value="1"/>
</dbReference>
<dbReference type="SUPFAM" id="SSF55347">
    <property type="entry name" value="Glyceraldehyde-3-phosphate dehydrogenase-like, C-terminal domain"/>
    <property type="match status" value="1"/>
</dbReference>
<dbReference type="PANTHER" id="PTHR22604:SF105">
    <property type="entry name" value="TRANS-1,2-DIHYDROBENZENE-1,2-DIOL DEHYDROGENASE"/>
    <property type="match status" value="1"/>
</dbReference>
<dbReference type="InterPro" id="IPR000683">
    <property type="entry name" value="Gfo/Idh/MocA-like_OxRdtase_N"/>
</dbReference>
<protein>
    <submittedName>
        <fullName evidence="7">Gfo/Idh/MocA family oxidoreductase</fullName>
    </submittedName>
</protein>
<keyword evidence="8" id="KW-1185">Reference proteome</keyword>
<organism evidence="7 8">
    <name type="scientific">Hansschlegelia quercus</name>
    <dbReference type="NCBI Taxonomy" id="2528245"/>
    <lineage>
        <taxon>Bacteria</taxon>
        <taxon>Pseudomonadati</taxon>
        <taxon>Pseudomonadota</taxon>
        <taxon>Alphaproteobacteria</taxon>
        <taxon>Hyphomicrobiales</taxon>
        <taxon>Methylopilaceae</taxon>
        <taxon>Hansschlegelia</taxon>
    </lineage>
</organism>
<keyword evidence="4" id="KW-0472">Membrane</keyword>
<keyword evidence="4" id="KW-1133">Transmembrane helix</keyword>
<dbReference type="Gene3D" id="3.30.360.10">
    <property type="entry name" value="Dihydrodipicolinate Reductase, domain 2"/>
    <property type="match status" value="1"/>
</dbReference>
<feature type="domain" description="Gfo/Idh/MocA-like oxidoreductase N-terminal" evidence="5">
    <location>
        <begin position="75"/>
        <end position="198"/>
    </location>
</feature>
<dbReference type="Proteomes" id="UP000291613">
    <property type="component" value="Unassembled WGS sequence"/>
</dbReference>
<feature type="transmembrane region" description="Helical" evidence="4">
    <location>
        <begin position="12"/>
        <end position="32"/>
    </location>
</feature>
<evidence type="ECO:0000256" key="3">
    <source>
        <dbReference type="SAM" id="MobiDB-lite"/>
    </source>
</evidence>
<gene>
    <name evidence="7" type="ORF">EYR15_03825</name>
</gene>
<dbReference type="EMBL" id="SIUB01000001">
    <property type="protein sequence ID" value="TBN55265.1"/>
    <property type="molecule type" value="Genomic_DNA"/>
</dbReference>
<dbReference type="InterPro" id="IPR036291">
    <property type="entry name" value="NAD(P)-bd_dom_sf"/>
</dbReference>
<evidence type="ECO:0000259" key="6">
    <source>
        <dbReference type="Pfam" id="PF22725"/>
    </source>
</evidence>
<dbReference type="SUPFAM" id="SSF51735">
    <property type="entry name" value="NAD(P)-binding Rossmann-fold domains"/>
    <property type="match status" value="1"/>
</dbReference>
<dbReference type="InterPro" id="IPR050984">
    <property type="entry name" value="Gfo/Idh/MocA_domain"/>
</dbReference>
<accession>A0A4Q9GPV6</accession>
<evidence type="ECO:0000313" key="7">
    <source>
        <dbReference type="EMBL" id="TBN55265.1"/>
    </source>
</evidence>
<comment type="caution">
    <text evidence="7">The sequence shown here is derived from an EMBL/GenBank/DDBJ whole genome shotgun (WGS) entry which is preliminary data.</text>
</comment>
<evidence type="ECO:0000256" key="1">
    <source>
        <dbReference type="ARBA" id="ARBA00010928"/>
    </source>
</evidence>
<dbReference type="OrthoDB" id="9792935at2"/>